<reference evidence="1 2" key="1">
    <citation type="submission" date="2017-03" db="EMBL/GenBank/DDBJ databases">
        <title>Genome of the blue death feigning beetle - Asbolus verrucosus.</title>
        <authorList>
            <person name="Rider S.D."/>
        </authorList>
    </citation>
    <scope>NUCLEOTIDE SEQUENCE [LARGE SCALE GENOMIC DNA]</scope>
    <source>
        <strain evidence="1">Butters</strain>
        <tissue evidence="1">Head and leg muscle</tissue>
    </source>
</reference>
<organism evidence="1 2">
    <name type="scientific">Asbolus verrucosus</name>
    <name type="common">Desert ironclad beetle</name>
    <dbReference type="NCBI Taxonomy" id="1661398"/>
    <lineage>
        <taxon>Eukaryota</taxon>
        <taxon>Metazoa</taxon>
        <taxon>Ecdysozoa</taxon>
        <taxon>Arthropoda</taxon>
        <taxon>Hexapoda</taxon>
        <taxon>Insecta</taxon>
        <taxon>Pterygota</taxon>
        <taxon>Neoptera</taxon>
        <taxon>Endopterygota</taxon>
        <taxon>Coleoptera</taxon>
        <taxon>Polyphaga</taxon>
        <taxon>Cucujiformia</taxon>
        <taxon>Tenebrionidae</taxon>
        <taxon>Pimeliinae</taxon>
        <taxon>Asbolus</taxon>
    </lineage>
</organism>
<proteinExistence type="predicted"/>
<feature type="non-terminal residue" evidence="1">
    <location>
        <position position="89"/>
    </location>
</feature>
<comment type="caution">
    <text evidence="1">The sequence shown here is derived from an EMBL/GenBank/DDBJ whole genome shotgun (WGS) entry which is preliminary data.</text>
</comment>
<dbReference type="OrthoDB" id="7323790at2759"/>
<dbReference type="Proteomes" id="UP000292052">
    <property type="component" value="Unassembled WGS sequence"/>
</dbReference>
<sequence length="89" mass="10345">MEFLKQPKEMEMTGDLAKNWKKFKENYQLYVTASGYYARDKPVQAAVLLHCVGEEPREIIKTLELSPEEMRDPDQILMKLDAHFVPASN</sequence>
<dbReference type="EMBL" id="QDEB01055142">
    <property type="protein sequence ID" value="RZC37174.1"/>
    <property type="molecule type" value="Genomic_DNA"/>
</dbReference>
<evidence type="ECO:0000313" key="1">
    <source>
        <dbReference type="EMBL" id="RZC37174.1"/>
    </source>
</evidence>
<keyword evidence="2" id="KW-1185">Reference proteome</keyword>
<name>A0A482VWN0_ASBVE</name>
<evidence type="ECO:0000313" key="2">
    <source>
        <dbReference type="Proteomes" id="UP000292052"/>
    </source>
</evidence>
<protein>
    <submittedName>
        <fullName evidence="1">Uncharacterized protein</fullName>
    </submittedName>
</protein>
<accession>A0A482VWN0</accession>
<dbReference type="AlphaFoldDB" id="A0A482VWN0"/>
<gene>
    <name evidence="1" type="ORF">BDFB_012164</name>
</gene>